<evidence type="ECO:0000256" key="5">
    <source>
        <dbReference type="ARBA" id="ARBA00041284"/>
    </source>
</evidence>
<dbReference type="Pfam" id="PF13949">
    <property type="entry name" value="ALIX_LYPXL_bnd"/>
    <property type="match status" value="1"/>
</dbReference>
<dbReference type="InterPro" id="IPR025304">
    <property type="entry name" value="ALIX_V_dom"/>
</dbReference>
<dbReference type="PROSITE" id="PS51180">
    <property type="entry name" value="BRO1"/>
    <property type="match status" value="1"/>
</dbReference>
<reference evidence="9" key="1">
    <citation type="submission" date="2023-03" db="EMBL/GenBank/DDBJ databases">
        <title>Massive genome expansion in bonnet fungi (Mycena s.s.) driven by repeated elements and novel gene families across ecological guilds.</title>
        <authorList>
            <consortium name="Lawrence Berkeley National Laboratory"/>
            <person name="Harder C.B."/>
            <person name="Miyauchi S."/>
            <person name="Viragh M."/>
            <person name="Kuo A."/>
            <person name="Thoen E."/>
            <person name="Andreopoulos B."/>
            <person name="Lu D."/>
            <person name="Skrede I."/>
            <person name="Drula E."/>
            <person name="Henrissat B."/>
            <person name="Morin E."/>
            <person name="Kohler A."/>
            <person name="Barry K."/>
            <person name="LaButti K."/>
            <person name="Morin E."/>
            <person name="Salamov A."/>
            <person name="Lipzen A."/>
            <person name="Mereny Z."/>
            <person name="Hegedus B."/>
            <person name="Baldrian P."/>
            <person name="Stursova M."/>
            <person name="Weitz H."/>
            <person name="Taylor A."/>
            <person name="Grigoriev I.V."/>
            <person name="Nagy L.G."/>
            <person name="Martin F."/>
            <person name="Kauserud H."/>
        </authorList>
    </citation>
    <scope>NUCLEOTIDE SEQUENCE</scope>
    <source>
        <strain evidence="9">CBHHK002</strain>
    </source>
</reference>
<dbReference type="Gene3D" id="1.25.40.280">
    <property type="entry name" value="alix/aip1 like domains"/>
    <property type="match status" value="1"/>
</dbReference>
<name>A0AAD7AN85_9AGAR</name>
<keyword evidence="4" id="KW-0967">Endosome</keyword>
<feature type="compositionally biased region" description="Pro residues" evidence="7">
    <location>
        <begin position="1005"/>
        <end position="1024"/>
    </location>
</feature>
<evidence type="ECO:0000259" key="8">
    <source>
        <dbReference type="PROSITE" id="PS51180"/>
    </source>
</evidence>
<proteinExistence type="predicted"/>
<feature type="compositionally biased region" description="Low complexity" evidence="7">
    <location>
        <begin position="982"/>
        <end position="998"/>
    </location>
</feature>
<comment type="subcellular location">
    <subcellularLocation>
        <location evidence="2">Cytoplasm</location>
    </subcellularLocation>
    <subcellularLocation>
        <location evidence="1">Endosome</location>
    </subcellularLocation>
</comment>
<feature type="compositionally biased region" description="Low complexity" evidence="7">
    <location>
        <begin position="900"/>
        <end position="911"/>
    </location>
</feature>
<dbReference type="Gene3D" id="1.20.120.560">
    <property type="entry name" value="alix/aip1 in complex with the ypdl late domain"/>
    <property type="match status" value="1"/>
</dbReference>
<feature type="compositionally biased region" description="Low complexity" evidence="7">
    <location>
        <begin position="952"/>
        <end position="962"/>
    </location>
</feature>
<evidence type="ECO:0000256" key="3">
    <source>
        <dbReference type="ARBA" id="ARBA00022490"/>
    </source>
</evidence>
<keyword evidence="10" id="KW-1185">Reference proteome</keyword>
<dbReference type="PANTHER" id="PTHR23030">
    <property type="entry name" value="PCD6 INTERACTING PROTEIN-RELATED"/>
    <property type="match status" value="1"/>
</dbReference>
<dbReference type="GO" id="GO:0005768">
    <property type="term" value="C:endosome"/>
    <property type="evidence" value="ECO:0007669"/>
    <property type="project" value="UniProtKB-SubCell"/>
</dbReference>
<dbReference type="GO" id="GO:0043328">
    <property type="term" value="P:protein transport to vacuole involved in ubiquitin-dependent protein catabolic process via the multivesicular body sorting pathway"/>
    <property type="evidence" value="ECO:0007669"/>
    <property type="project" value="TreeGrafter"/>
</dbReference>
<evidence type="ECO:0000256" key="7">
    <source>
        <dbReference type="SAM" id="MobiDB-lite"/>
    </source>
</evidence>
<evidence type="ECO:0000256" key="1">
    <source>
        <dbReference type="ARBA" id="ARBA00004177"/>
    </source>
</evidence>
<dbReference type="Pfam" id="PF03097">
    <property type="entry name" value="BRO1"/>
    <property type="match status" value="1"/>
</dbReference>
<organism evidence="9 10">
    <name type="scientific">Mycena albidolilacea</name>
    <dbReference type="NCBI Taxonomy" id="1033008"/>
    <lineage>
        <taxon>Eukaryota</taxon>
        <taxon>Fungi</taxon>
        <taxon>Dikarya</taxon>
        <taxon>Basidiomycota</taxon>
        <taxon>Agaricomycotina</taxon>
        <taxon>Agaricomycetes</taxon>
        <taxon>Agaricomycetidae</taxon>
        <taxon>Agaricales</taxon>
        <taxon>Marasmiineae</taxon>
        <taxon>Mycenaceae</taxon>
        <taxon>Mycena</taxon>
    </lineage>
</organism>
<feature type="compositionally biased region" description="Pro residues" evidence="7">
    <location>
        <begin position="813"/>
        <end position="874"/>
    </location>
</feature>
<dbReference type="InterPro" id="IPR038499">
    <property type="entry name" value="BRO1_sf"/>
</dbReference>
<evidence type="ECO:0000256" key="6">
    <source>
        <dbReference type="SAM" id="Coils"/>
    </source>
</evidence>
<evidence type="ECO:0000313" key="9">
    <source>
        <dbReference type="EMBL" id="KAJ7363766.1"/>
    </source>
</evidence>
<dbReference type="InterPro" id="IPR004328">
    <property type="entry name" value="BRO1_dom"/>
</dbReference>
<evidence type="ECO:0000256" key="4">
    <source>
        <dbReference type="ARBA" id="ARBA00022753"/>
    </source>
</evidence>
<accession>A0AAD7AN85</accession>
<feature type="compositionally biased region" description="Low complexity" evidence="7">
    <location>
        <begin position="1025"/>
        <end position="1042"/>
    </location>
</feature>
<gene>
    <name evidence="9" type="ORF">DFH08DRAFT_765244</name>
</gene>
<dbReference type="CDD" id="cd09242">
    <property type="entry name" value="BRO1_ScBro1_like"/>
    <property type="match status" value="1"/>
</dbReference>
<feature type="coiled-coil region" evidence="6">
    <location>
        <begin position="591"/>
        <end position="625"/>
    </location>
</feature>
<sequence>MSQSPMISIPKKTTDEVDWTTPIRNLIAQSYGENPDNYSAECASLQRCRQDAVRGAGSDMTARDLLYKYFGQLELLELRFSEIRVTFPWHDAFTNKLTTQTSIAYEKASILFQIASTHSAIASSQNRSSPEGLKRAFYYFRTCAGMLTYINENFLHAPSKDLSKEVVKFLVNLILAQATEVFWEKCVEEKKPAGLTSKMASQAAAMYTTLCEEVKEFMGQNILDRHWVTLIQIKSKYLTSQAQYHRSIADTDAGTYGDALARLTLAESLAKEALRLCSSFTPTFTPATSTAPSSSTLPADAATSMAALAKSHLALVSDRRTAANRENDLIYNAIVPSVDTLPSIETKTTLTIASPIPIQEVYGAPDVQKTIGADFFGRLVPLSVHESASVYSEEKAKLVRGEVERADTAEGEAKSFLDGLHVVQGLERFRGMLQDSGAGGGVPPEVSRWAEDISSIEGRESIASLFSQLEKLKGALRAELDPGSGIARELDAENRDCEMMRVRYEHLWAQAPSAGLSKSLRQDLKAHVVAMEEAARSDAQVQAIWEGVRPDVEVLITGRVDGFFANQEDKGSLLDLGEEADRTEREEKEKIAGLVREIEERLATLKKIEKERNEVLKDLKEKIQTDDVSHLLLLNRRNTGVEPTLFAAELEKFRPYQQRLAATIHHQEVALQDVAARWKMLKDATDFKSPARKWDEREKKRKETVRRFGRAREGYEEVRDGLAKGLTFYAELTELTTKLRRTVKAFVAGRIDERERLVAKLESEKRFTPSGPPPLAAKPPQSGLESGFGGMNLGGSPAPPQQWQSTTSRSPQQPYPPPPPAQYSSPPPQSYPSGPPPSSQPQYTSPPPPPQSYPSAPPPPSQPQYPSSPPPPAPQQYYSQQPPPPPSRQQSFPPPPPQPTQYSQPPQSYGSSPPPAPAHDPYASLGNLGMFSPTYSPPPPPSSGPPPPPPSQGSYAPSYAPNSLPPPPPQQQGQGQYGGGYQYQPQQQQQQQPPAQQNFGGGGAFPPPPPPVSYQYGAPPPAAPPQHQYQQQGQQQGQYRGY</sequence>
<evidence type="ECO:0000256" key="2">
    <source>
        <dbReference type="ARBA" id="ARBA00004496"/>
    </source>
</evidence>
<feature type="compositionally biased region" description="Pro residues" evidence="7">
    <location>
        <begin position="935"/>
        <end position="951"/>
    </location>
</feature>
<feature type="compositionally biased region" description="Pro residues" evidence="7">
    <location>
        <begin position="881"/>
        <end position="899"/>
    </location>
</feature>
<feature type="region of interest" description="Disordered" evidence="7">
    <location>
        <begin position="762"/>
        <end position="1042"/>
    </location>
</feature>
<feature type="compositionally biased region" description="Low complexity" evidence="7">
    <location>
        <begin position="801"/>
        <end position="812"/>
    </location>
</feature>
<dbReference type="AlphaFoldDB" id="A0AAD7AN85"/>
<dbReference type="PANTHER" id="PTHR23030:SF30">
    <property type="entry name" value="TYROSINE-PROTEIN PHOSPHATASE NON-RECEPTOR TYPE 23"/>
    <property type="match status" value="1"/>
</dbReference>
<feature type="domain" description="BRO1" evidence="8">
    <location>
        <begin position="5"/>
        <end position="413"/>
    </location>
</feature>
<dbReference type="Gene3D" id="1.20.140.50">
    <property type="entry name" value="alix/aip1 like domains"/>
    <property type="match status" value="1"/>
</dbReference>
<keyword evidence="3" id="KW-0963">Cytoplasm</keyword>
<dbReference type="Proteomes" id="UP001218218">
    <property type="component" value="Unassembled WGS sequence"/>
</dbReference>
<dbReference type="EMBL" id="JARIHO010000003">
    <property type="protein sequence ID" value="KAJ7363766.1"/>
    <property type="molecule type" value="Genomic_DNA"/>
</dbReference>
<keyword evidence="6" id="KW-0175">Coiled coil</keyword>
<evidence type="ECO:0000313" key="10">
    <source>
        <dbReference type="Proteomes" id="UP001218218"/>
    </source>
</evidence>
<comment type="caution">
    <text evidence="9">The sequence shown here is derived from an EMBL/GenBank/DDBJ whole genome shotgun (WGS) entry which is preliminary data.</text>
</comment>
<dbReference type="SMART" id="SM01041">
    <property type="entry name" value="BRO1"/>
    <property type="match status" value="1"/>
</dbReference>
<protein>
    <recommendedName>
        <fullName evidence="5">BRO domain-containing protein 1</fullName>
    </recommendedName>
</protein>